<accession>A0A243W634</accession>
<evidence type="ECO:0000313" key="1">
    <source>
        <dbReference type="EMBL" id="OUJ69504.1"/>
    </source>
</evidence>
<evidence type="ECO:0000313" key="2">
    <source>
        <dbReference type="Proteomes" id="UP000194873"/>
    </source>
</evidence>
<keyword evidence="2" id="KW-1185">Reference proteome</keyword>
<sequence>MRTSLSSILRLALLFVLIYCLFGLTPWGLRQQATEDFQNLVGKENGFATTCFTGPQPLTYTCFAWTQTTKEGTHIKITVKVDPFGIGDQVTYVSSNSADSFQDIKRKSNCEDQP</sequence>
<protein>
    <submittedName>
        <fullName evidence="1">Uncharacterized protein</fullName>
    </submittedName>
</protein>
<dbReference type="Proteomes" id="UP000194873">
    <property type="component" value="Unassembled WGS sequence"/>
</dbReference>
<dbReference type="EMBL" id="MTSE01000032">
    <property type="protein sequence ID" value="OUJ69504.1"/>
    <property type="molecule type" value="Genomic_DNA"/>
</dbReference>
<proteinExistence type="predicted"/>
<comment type="caution">
    <text evidence="1">The sequence shown here is derived from an EMBL/GenBank/DDBJ whole genome shotgun (WGS) entry which is preliminary data.</text>
</comment>
<reference evidence="1 2" key="1">
    <citation type="submission" date="2017-01" db="EMBL/GenBank/DDBJ databases">
        <title>A new Hymenobacter.</title>
        <authorList>
            <person name="Liang Y."/>
            <person name="Feng F."/>
        </authorList>
    </citation>
    <scope>NUCLEOTIDE SEQUENCE [LARGE SCALE GENOMIC DNA]</scope>
    <source>
        <strain evidence="1">MIMBbqt21</strain>
    </source>
</reference>
<gene>
    <name evidence="1" type="ORF">BXP70_26335</name>
</gene>
<dbReference type="AlphaFoldDB" id="A0A243W634"/>
<organism evidence="1 2">
    <name type="scientific">Hymenobacter crusticola</name>
    <dbReference type="NCBI Taxonomy" id="1770526"/>
    <lineage>
        <taxon>Bacteria</taxon>
        <taxon>Pseudomonadati</taxon>
        <taxon>Bacteroidota</taxon>
        <taxon>Cytophagia</taxon>
        <taxon>Cytophagales</taxon>
        <taxon>Hymenobacteraceae</taxon>
        <taxon>Hymenobacter</taxon>
    </lineage>
</organism>
<name>A0A243W634_9BACT</name>